<dbReference type="InterPro" id="IPR003718">
    <property type="entry name" value="OsmC/Ohr_fam"/>
</dbReference>
<comment type="caution">
    <text evidence="1">The sequence shown here is derived from an EMBL/GenBank/DDBJ whole genome shotgun (WGS) entry which is preliminary data.</text>
</comment>
<proteinExistence type="predicted"/>
<organism evidence="1 2">
    <name type="scientific">Pseudonocardia halophobica</name>
    <dbReference type="NCBI Taxonomy" id="29401"/>
    <lineage>
        <taxon>Bacteria</taxon>
        <taxon>Bacillati</taxon>
        <taxon>Actinomycetota</taxon>
        <taxon>Actinomycetes</taxon>
        <taxon>Pseudonocardiales</taxon>
        <taxon>Pseudonocardiaceae</taxon>
        <taxon>Pseudonocardia</taxon>
    </lineage>
</organism>
<dbReference type="Gene3D" id="3.30.300.20">
    <property type="match status" value="1"/>
</dbReference>
<dbReference type="InterPro" id="IPR015946">
    <property type="entry name" value="KH_dom-like_a/b"/>
</dbReference>
<dbReference type="InterPro" id="IPR052924">
    <property type="entry name" value="OsmC/Ohr_hydroprdx_reductase"/>
</dbReference>
<dbReference type="Pfam" id="PF02566">
    <property type="entry name" value="OsmC"/>
    <property type="match status" value="1"/>
</dbReference>
<dbReference type="Proteomes" id="UP001143463">
    <property type="component" value="Unassembled WGS sequence"/>
</dbReference>
<dbReference type="EMBL" id="BSFQ01000050">
    <property type="protein sequence ID" value="GLL15581.1"/>
    <property type="molecule type" value="Genomic_DNA"/>
</dbReference>
<dbReference type="SUPFAM" id="SSF82784">
    <property type="entry name" value="OsmC-like"/>
    <property type="match status" value="1"/>
</dbReference>
<evidence type="ECO:0000313" key="1">
    <source>
        <dbReference type="EMBL" id="GLL15581.1"/>
    </source>
</evidence>
<reference evidence="1" key="2">
    <citation type="submission" date="2023-01" db="EMBL/GenBank/DDBJ databases">
        <authorList>
            <person name="Sun Q."/>
            <person name="Evtushenko L."/>
        </authorList>
    </citation>
    <scope>NUCLEOTIDE SEQUENCE</scope>
    <source>
        <strain evidence="1">VKM Ac-1069</strain>
    </source>
</reference>
<protein>
    <recommendedName>
        <fullName evidence="3">OsmC-like protein</fullName>
    </recommendedName>
</protein>
<gene>
    <name evidence="1" type="ORF">GCM10017577_67330</name>
</gene>
<dbReference type="PANTHER" id="PTHR35368:SF1">
    <property type="entry name" value="HYDROPEROXIDE REDUCTASE"/>
    <property type="match status" value="1"/>
</dbReference>
<dbReference type="InterPro" id="IPR036102">
    <property type="entry name" value="OsmC/Ohrsf"/>
</dbReference>
<name>A0A9W6P0G1_9PSEU</name>
<keyword evidence="2" id="KW-1185">Reference proteome</keyword>
<reference evidence="1" key="1">
    <citation type="journal article" date="2014" name="Int. J. Syst. Evol. Microbiol.">
        <title>Complete genome sequence of Corynebacterium casei LMG S-19264T (=DSM 44701T), isolated from a smear-ripened cheese.</title>
        <authorList>
            <consortium name="US DOE Joint Genome Institute (JGI-PGF)"/>
            <person name="Walter F."/>
            <person name="Albersmeier A."/>
            <person name="Kalinowski J."/>
            <person name="Ruckert C."/>
        </authorList>
    </citation>
    <scope>NUCLEOTIDE SEQUENCE</scope>
    <source>
        <strain evidence="1">VKM Ac-1069</strain>
    </source>
</reference>
<dbReference type="AlphaFoldDB" id="A0A9W6P0G1"/>
<accession>A0A9W6P0G1</accession>
<dbReference type="PANTHER" id="PTHR35368">
    <property type="entry name" value="HYDROPEROXIDE REDUCTASE"/>
    <property type="match status" value="1"/>
</dbReference>
<dbReference type="RefSeq" id="WP_037042854.1">
    <property type="nucleotide sequence ID" value="NZ_BAAAUZ010000048.1"/>
</dbReference>
<sequence length="175" mass="18891">MKVDLGFDAGVLTELIDRVRSEPEAGATVWKAGTRWEKGLRSRAVIARPDKEHVVPMDEPTVLGGSDSAPNMVEVVLGAYGCCLTTGFVANAALRGIELEGVDIEIEGELDLQGFFGLRDPDEVWPGYTDVRATVSLRAPTATREQLEELFTAVVPTSPVGSIISRPVRLRTELG</sequence>
<evidence type="ECO:0008006" key="3">
    <source>
        <dbReference type="Google" id="ProtNLM"/>
    </source>
</evidence>
<evidence type="ECO:0000313" key="2">
    <source>
        <dbReference type="Proteomes" id="UP001143463"/>
    </source>
</evidence>